<evidence type="ECO:0000256" key="4">
    <source>
        <dbReference type="ARBA" id="ARBA00022801"/>
    </source>
</evidence>
<keyword evidence="3" id="KW-0479">Metal-binding</keyword>
<dbReference type="OrthoDB" id="9810449at2"/>
<gene>
    <name evidence="6" type="ORF">GMA92_12750</name>
</gene>
<dbReference type="NCBIfam" id="TIGR01460">
    <property type="entry name" value="HAD-SF-IIA"/>
    <property type="match status" value="1"/>
</dbReference>
<keyword evidence="4 6" id="KW-0378">Hydrolase</keyword>
<comment type="caution">
    <text evidence="6">The sequence shown here is derived from an EMBL/GenBank/DDBJ whole genome shotgun (WGS) entry which is preliminary data.</text>
</comment>
<dbReference type="Gene3D" id="3.40.50.1000">
    <property type="entry name" value="HAD superfamily/HAD-like"/>
    <property type="match status" value="2"/>
</dbReference>
<dbReference type="SUPFAM" id="SSF56784">
    <property type="entry name" value="HAD-like"/>
    <property type="match status" value="1"/>
</dbReference>
<evidence type="ECO:0000313" key="6">
    <source>
        <dbReference type="EMBL" id="MTK22279.1"/>
    </source>
</evidence>
<dbReference type="FunFam" id="3.40.50.1000:FF:000053">
    <property type="entry name" value="TIGR01457 family HAD hydrolase"/>
    <property type="match status" value="1"/>
</dbReference>
<dbReference type="CDD" id="cd07530">
    <property type="entry name" value="HAD_Pase_UmpH-like"/>
    <property type="match status" value="1"/>
</dbReference>
<dbReference type="InterPro" id="IPR023214">
    <property type="entry name" value="HAD_sf"/>
</dbReference>
<dbReference type="RefSeq" id="WP_006784141.1">
    <property type="nucleotide sequence ID" value="NZ_CABJBH010000012.1"/>
</dbReference>
<dbReference type="PANTHER" id="PTHR19288">
    <property type="entry name" value="4-NITROPHENYLPHOSPHATASE-RELATED"/>
    <property type="match status" value="1"/>
</dbReference>
<evidence type="ECO:0000256" key="5">
    <source>
        <dbReference type="ARBA" id="ARBA00022842"/>
    </source>
</evidence>
<evidence type="ECO:0000256" key="1">
    <source>
        <dbReference type="ARBA" id="ARBA00001946"/>
    </source>
</evidence>
<name>A0A173SWX2_9FIRM</name>
<dbReference type="InterPro" id="IPR006354">
    <property type="entry name" value="HAD-SF_hydro_IIA_hyp1"/>
</dbReference>
<dbReference type="PANTHER" id="PTHR19288:SF46">
    <property type="entry name" value="HALOACID DEHALOGENASE-LIKE HYDROLASE DOMAIN-CONTAINING PROTEIN 2"/>
    <property type="match status" value="1"/>
</dbReference>
<dbReference type="Proteomes" id="UP000487649">
    <property type="component" value="Unassembled WGS sequence"/>
</dbReference>
<dbReference type="EMBL" id="WMQE01000033">
    <property type="protein sequence ID" value="MTK22279.1"/>
    <property type="molecule type" value="Genomic_DNA"/>
</dbReference>
<comment type="cofactor">
    <cofactor evidence="1">
        <name>Mg(2+)</name>
        <dbReference type="ChEBI" id="CHEBI:18420"/>
    </cofactor>
</comment>
<organism evidence="6 7">
    <name type="scientific">Turicibacter sanguinis</name>
    <dbReference type="NCBI Taxonomy" id="154288"/>
    <lineage>
        <taxon>Bacteria</taxon>
        <taxon>Bacillati</taxon>
        <taxon>Bacillota</taxon>
        <taxon>Erysipelotrichia</taxon>
        <taxon>Erysipelotrichales</taxon>
        <taxon>Turicibacteraceae</taxon>
        <taxon>Turicibacter</taxon>
    </lineage>
</organism>
<evidence type="ECO:0000313" key="7">
    <source>
        <dbReference type="Proteomes" id="UP000487649"/>
    </source>
</evidence>
<dbReference type="InterPro" id="IPR006357">
    <property type="entry name" value="HAD-SF_hydro_IIA"/>
</dbReference>
<dbReference type="AlphaFoldDB" id="A0A173SWX2"/>
<proteinExistence type="inferred from homology"/>
<accession>A0A173SWX2</accession>
<comment type="similarity">
    <text evidence="2">Belongs to the HAD-like hydrolase superfamily. NagD family.</text>
</comment>
<dbReference type="GO" id="GO:0005737">
    <property type="term" value="C:cytoplasm"/>
    <property type="evidence" value="ECO:0007669"/>
    <property type="project" value="TreeGrafter"/>
</dbReference>
<dbReference type="GeneID" id="60057499"/>
<reference evidence="6 7" key="1">
    <citation type="journal article" date="2019" name="Nat. Med.">
        <title>A library of human gut bacterial isolates paired with longitudinal multiomics data enables mechanistic microbiome research.</title>
        <authorList>
            <person name="Poyet M."/>
            <person name="Groussin M."/>
            <person name="Gibbons S.M."/>
            <person name="Avila-Pacheco J."/>
            <person name="Jiang X."/>
            <person name="Kearney S.M."/>
            <person name="Perrotta A.R."/>
            <person name="Berdy B."/>
            <person name="Zhao S."/>
            <person name="Lieberman T.D."/>
            <person name="Swanson P.K."/>
            <person name="Smith M."/>
            <person name="Roesemann S."/>
            <person name="Alexander J.E."/>
            <person name="Rich S.A."/>
            <person name="Livny J."/>
            <person name="Vlamakis H."/>
            <person name="Clish C."/>
            <person name="Bullock K."/>
            <person name="Deik A."/>
            <person name="Scott J."/>
            <person name="Pierce K.A."/>
            <person name="Xavier R.J."/>
            <person name="Alm E.J."/>
        </authorList>
    </citation>
    <scope>NUCLEOTIDE SEQUENCE [LARGE SCALE GENOMIC DNA]</scope>
    <source>
        <strain evidence="6 7">BIOML-A198</strain>
    </source>
</reference>
<keyword evidence="5" id="KW-0460">Magnesium</keyword>
<dbReference type="Pfam" id="PF13242">
    <property type="entry name" value="Hydrolase_like"/>
    <property type="match status" value="1"/>
</dbReference>
<dbReference type="SFLD" id="SFLDS00003">
    <property type="entry name" value="Haloacid_Dehalogenase"/>
    <property type="match status" value="1"/>
</dbReference>
<sequence length="252" mass="27971">MYKGYLIDLDGTAYRGCEVINETLQFVKKLHEKQIPYLFLTNNSSKTPDMVADVLQKHGYPVTKEQIYTPSMATAQYIYEQNPNAKVYMIGEIGLETALLEKGLTLTSEQPDYVVIGLDRDINYEKYGLACLGIRQGATFISTNGDVAIPTERGLMPGNGALTSVITVSTGVDPIFIGKPERIIMEKALEMIKVPRQEVAMIGDNYFTDILAGINANIPTIYIEGGVSLREEVMSYDAKPTHILKDLSEFNI</sequence>
<dbReference type="GO" id="GO:0016791">
    <property type="term" value="F:phosphatase activity"/>
    <property type="evidence" value="ECO:0007669"/>
    <property type="project" value="TreeGrafter"/>
</dbReference>
<dbReference type="GO" id="GO:0046872">
    <property type="term" value="F:metal ion binding"/>
    <property type="evidence" value="ECO:0007669"/>
    <property type="project" value="UniProtKB-KW"/>
</dbReference>
<evidence type="ECO:0000256" key="3">
    <source>
        <dbReference type="ARBA" id="ARBA00022723"/>
    </source>
</evidence>
<dbReference type="NCBIfam" id="TIGR01457">
    <property type="entry name" value="HAD-SF-IIA-hyp2"/>
    <property type="match status" value="1"/>
</dbReference>
<evidence type="ECO:0000256" key="2">
    <source>
        <dbReference type="ARBA" id="ARBA00006696"/>
    </source>
</evidence>
<dbReference type="SFLD" id="SFLDG01139">
    <property type="entry name" value="C2.A:_Pyridoxal_Phosphate_Phos"/>
    <property type="match status" value="1"/>
</dbReference>
<dbReference type="InterPro" id="IPR036412">
    <property type="entry name" value="HAD-like_sf"/>
</dbReference>
<protein>
    <submittedName>
        <fullName evidence="6">TIGR01457 family HAD-type hydrolase</fullName>
    </submittedName>
</protein>
<dbReference type="Pfam" id="PF13344">
    <property type="entry name" value="Hydrolase_6"/>
    <property type="match status" value="1"/>
</dbReference>